<keyword evidence="13" id="KW-0472">Membrane</keyword>
<evidence type="ECO:0000256" key="11">
    <source>
        <dbReference type="ARBA" id="ARBA00022927"/>
    </source>
</evidence>
<keyword evidence="8" id="KW-0863">Zinc-finger</keyword>
<dbReference type="OrthoDB" id="1701437at2759"/>
<accession>A0A1Q3ACX8</accession>
<name>A0A1Q3ACX8_ZYGRO</name>
<keyword evidence="4" id="KW-0813">Transport</keyword>
<dbReference type="EC" id="2.3.2.36" evidence="17"/>
<comment type="subcellular location">
    <subcellularLocation>
        <location evidence="1">Peroxisome membrane</location>
        <topology evidence="1">Multi-pass membrane protein</topology>
    </subcellularLocation>
</comment>
<evidence type="ECO:0000256" key="7">
    <source>
        <dbReference type="ARBA" id="ARBA00022723"/>
    </source>
</evidence>
<keyword evidence="5" id="KW-0808">Transferase</keyword>
<keyword evidence="11" id="KW-0653">Protein transport</keyword>
<evidence type="ECO:0000256" key="8">
    <source>
        <dbReference type="ARBA" id="ARBA00022771"/>
    </source>
</evidence>
<keyword evidence="10" id="KW-0862">Zinc</keyword>
<evidence type="ECO:0000256" key="2">
    <source>
        <dbReference type="ARBA" id="ARBA00004906"/>
    </source>
</evidence>
<evidence type="ECO:0000256" key="16">
    <source>
        <dbReference type="ARBA" id="ARBA00034438"/>
    </source>
</evidence>
<sequence>MSRVAQLDSEELSNEVHRLMWTDFESHLQPAKYKEELKLLVQTLVFYFGSTYSKRSASTATYASALSGVNFRCRKRTLYLVTILANYLHSKISHLVFNSTSKLALRLYTFLAHIYINFDLLNSIDFLLSASSNRSTFLSPLHRLLGVSSTADSEDPKDFYQNTVYAGIEFQNRQLLWNAILELFNMTLLNNARWFIIRPKSIQKKQFEKNSVYCPQCGEFPVNPYQMACCDGIYCYVCAVTALEWSHCCQCDKTKNLSAKPFY</sequence>
<organism evidence="19 20">
    <name type="scientific">Zygosaccharomyces rouxii</name>
    <dbReference type="NCBI Taxonomy" id="4956"/>
    <lineage>
        <taxon>Eukaryota</taxon>
        <taxon>Fungi</taxon>
        <taxon>Dikarya</taxon>
        <taxon>Ascomycota</taxon>
        <taxon>Saccharomycotina</taxon>
        <taxon>Saccharomycetes</taxon>
        <taxon>Saccharomycetales</taxon>
        <taxon>Saccharomycetaceae</taxon>
        <taxon>Zygosaccharomyces</taxon>
    </lineage>
</organism>
<evidence type="ECO:0000313" key="19">
    <source>
        <dbReference type="EMBL" id="GAV53490.1"/>
    </source>
</evidence>
<keyword evidence="6" id="KW-0812">Transmembrane</keyword>
<dbReference type="PANTHER" id="PTHR48178:SF1">
    <property type="entry name" value="PEROXISOME BIOGENESIS FACTOR 2"/>
    <property type="match status" value="1"/>
</dbReference>
<dbReference type="PANTHER" id="PTHR48178">
    <property type="entry name" value="PEROXISOME BIOGENESIS FACTOR 2"/>
    <property type="match status" value="1"/>
</dbReference>
<dbReference type="InterPro" id="IPR025654">
    <property type="entry name" value="PEX2/10"/>
</dbReference>
<dbReference type="GO" id="GO:0005778">
    <property type="term" value="C:peroxisomal membrane"/>
    <property type="evidence" value="ECO:0007669"/>
    <property type="project" value="UniProtKB-SubCell"/>
</dbReference>
<dbReference type="GO" id="GO:0061630">
    <property type="term" value="F:ubiquitin protein ligase activity"/>
    <property type="evidence" value="ECO:0007669"/>
    <property type="project" value="UniProtKB-EC"/>
</dbReference>
<dbReference type="Pfam" id="PF04757">
    <property type="entry name" value="Pex2_Pex12"/>
    <property type="match status" value="1"/>
</dbReference>
<comment type="similarity">
    <text evidence="3">Belongs to the pex2/pex10/pex12 family.</text>
</comment>
<keyword evidence="14" id="KW-0576">Peroxisome</keyword>
<feature type="domain" description="Pex N-terminal" evidence="18">
    <location>
        <begin position="24"/>
        <end position="197"/>
    </location>
</feature>
<protein>
    <recommendedName>
        <fullName evidence="17">RING-type E3 ubiquitin transferase (cysteine targeting)</fullName>
        <ecNumber evidence="17">2.3.2.36</ecNumber>
    </recommendedName>
    <alternativeName>
        <fullName evidence="15">Peroxin-2</fullName>
    </alternativeName>
</protein>
<evidence type="ECO:0000256" key="6">
    <source>
        <dbReference type="ARBA" id="ARBA00022692"/>
    </source>
</evidence>
<gene>
    <name evidence="19" type="ORF">ZYGR_0AI07740</name>
</gene>
<evidence type="ECO:0000256" key="12">
    <source>
        <dbReference type="ARBA" id="ARBA00022989"/>
    </source>
</evidence>
<dbReference type="Proteomes" id="UP000187013">
    <property type="component" value="Unassembled WGS sequence"/>
</dbReference>
<keyword evidence="7" id="KW-0479">Metal-binding</keyword>
<dbReference type="GO" id="GO:0016567">
    <property type="term" value="P:protein ubiquitination"/>
    <property type="evidence" value="ECO:0007669"/>
    <property type="project" value="UniProtKB-ARBA"/>
</dbReference>
<keyword evidence="9" id="KW-0833">Ubl conjugation pathway</keyword>
<evidence type="ECO:0000259" key="18">
    <source>
        <dbReference type="Pfam" id="PF04757"/>
    </source>
</evidence>
<dbReference type="AlphaFoldDB" id="A0A1Q3ACX8"/>
<evidence type="ECO:0000256" key="3">
    <source>
        <dbReference type="ARBA" id="ARBA00008704"/>
    </source>
</evidence>
<dbReference type="GO" id="GO:0016562">
    <property type="term" value="P:protein import into peroxisome matrix, receptor recycling"/>
    <property type="evidence" value="ECO:0007669"/>
    <property type="project" value="UniProtKB-ARBA"/>
</dbReference>
<dbReference type="EMBL" id="BDGX01000035">
    <property type="protein sequence ID" value="GAV53490.1"/>
    <property type="molecule type" value="Genomic_DNA"/>
</dbReference>
<evidence type="ECO:0000256" key="9">
    <source>
        <dbReference type="ARBA" id="ARBA00022786"/>
    </source>
</evidence>
<evidence type="ECO:0000256" key="15">
    <source>
        <dbReference type="ARBA" id="ARBA00032511"/>
    </source>
</evidence>
<evidence type="ECO:0000256" key="1">
    <source>
        <dbReference type="ARBA" id="ARBA00004585"/>
    </source>
</evidence>
<evidence type="ECO:0000313" key="20">
    <source>
        <dbReference type="Proteomes" id="UP000187013"/>
    </source>
</evidence>
<evidence type="ECO:0000256" key="5">
    <source>
        <dbReference type="ARBA" id="ARBA00022679"/>
    </source>
</evidence>
<comment type="caution">
    <text evidence="19">The sequence shown here is derived from an EMBL/GenBank/DDBJ whole genome shotgun (WGS) entry which is preliminary data.</text>
</comment>
<dbReference type="GO" id="GO:0008270">
    <property type="term" value="F:zinc ion binding"/>
    <property type="evidence" value="ECO:0007669"/>
    <property type="project" value="UniProtKB-KW"/>
</dbReference>
<evidence type="ECO:0000256" key="4">
    <source>
        <dbReference type="ARBA" id="ARBA00022448"/>
    </source>
</evidence>
<keyword evidence="12" id="KW-1133">Transmembrane helix</keyword>
<reference evidence="19 20" key="1">
    <citation type="submission" date="2016-08" db="EMBL/GenBank/DDBJ databases">
        <title>Draft genome sequence of allopolyploid Zygosaccharomyces rouxii.</title>
        <authorList>
            <person name="Watanabe J."/>
            <person name="Uehara K."/>
            <person name="Mogi Y."/>
            <person name="Tsukioka Y."/>
        </authorList>
    </citation>
    <scope>NUCLEOTIDE SEQUENCE [LARGE SCALE GENOMIC DNA]</scope>
    <source>
        <strain evidence="19 20">NBRC 110957</strain>
    </source>
</reference>
<evidence type="ECO:0000256" key="13">
    <source>
        <dbReference type="ARBA" id="ARBA00023136"/>
    </source>
</evidence>
<proteinExistence type="inferred from homology"/>
<evidence type="ECO:0000256" key="14">
    <source>
        <dbReference type="ARBA" id="ARBA00023140"/>
    </source>
</evidence>
<dbReference type="InterPro" id="IPR006845">
    <property type="entry name" value="Pex_N"/>
</dbReference>
<evidence type="ECO:0000256" key="10">
    <source>
        <dbReference type="ARBA" id="ARBA00022833"/>
    </source>
</evidence>
<comment type="catalytic activity">
    <reaction evidence="16">
        <text>[E2 ubiquitin-conjugating enzyme]-S-ubiquitinyl-L-cysteine + [acceptor protein]-L-cysteine = [E2 ubiquitin-conjugating enzyme]-L-cysteine + [acceptor protein]-S-ubiquitinyl-L-cysteine.</text>
        <dbReference type="EC" id="2.3.2.36"/>
    </reaction>
</comment>
<comment type="pathway">
    <text evidence="2">Protein modification; protein ubiquitination.</text>
</comment>
<evidence type="ECO:0000256" key="17">
    <source>
        <dbReference type="ARBA" id="ARBA00034523"/>
    </source>
</evidence>